<sequence>FEPPVAFTFGSIGPRVHWNLLDSRNDLAAHQCDVRFNIRRARRSMDVNRAAFKISVDGSAQHDRLYEDRDTISIFVKDDWY</sequence>
<dbReference type="Proteomes" id="UP000054032">
    <property type="component" value="Unassembled WGS sequence"/>
</dbReference>
<feature type="non-terminal residue" evidence="1">
    <location>
        <position position="1"/>
    </location>
</feature>
<dbReference type="AlphaFoldDB" id="W6Z0I3"/>
<reference evidence="1 2" key="1">
    <citation type="journal article" date="2013" name="PLoS Genet.">
        <title>Comparative genome structure, secondary metabolite, and effector coding capacity across Cochliobolus pathogens.</title>
        <authorList>
            <person name="Condon B.J."/>
            <person name="Leng Y."/>
            <person name="Wu D."/>
            <person name="Bushley K.E."/>
            <person name="Ohm R.A."/>
            <person name="Otillar R."/>
            <person name="Martin J."/>
            <person name="Schackwitz W."/>
            <person name="Grimwood J."/>
            <person name="MohdZainudin N."/>
            <person name="Xue C."/>
            <person name="Wang R."/>
            <person name="Manning V.A."/>
            <person name="Dhillon B."/>
            <person name="Tu Z.J."/>
            <person name="Steffenson B.J."/>
            <person name="Salamov A."/>
            <person name="Sun H."/>
            <person name="Lowry S."/>
            <person name="LaButti K."/>
            <person name="Han J."/>
            <person name="Copeland A."/>
            <person name="Lindquist E."/>
            <person name="Barry K."/>
            <person name="Schmutz J."/>
            <person name="Baker S.E."/>
            <person name="Ciuffetti L.M."/>
            <person name="Grigoriev I.V."/>
            <person name="Zhong S."/>
            <person name="Turgeon B.G."/>
        </authorList>
    </citation>
    <scope>NUCLEOTIDE SEQUENCE [LARGE SCALE GENOMIC DNA]</scope>
    <source>
        <strain evidence="1 2">ATCC 44560</strain>
    </source>
</reference>
<dbReference type="HOGENOM" id="CLU_2580187_0_0_1"/>
<dbReference type="KEGG" id="bor:COCMIDRAFT_96082"/>
<organism evidence="1 2">
    <name type="scientific">Bipolaris oryzae ATCC 44560</name>
    <dbReference type="NCBI Taxonomy" id="930090"/>
    <lineage>
        <taxon>Eukaryota</taxon>
        <taxon>Fungi</taxon>
        <taxon>Dikarya</taxon>
        <taxon>Ascomycota</taxon>
        <taxon>Pezizomycotina</taxon>
        <taxon>Dothideomycetes</taxon>
        <taxon>Pleosporomycetidae</taxon>
        <taxon>Pleosporales</taxon>
        <taxon>Pleosporineae</taxon>
        <taxon>Pleosporaceae</taxon>
        <taxon>Bipolaris</taxon>
    </lineage>
</organism>
<gene>
    <name evidence="1" type="ORF">COCMIDRAFT_96082</name>
</gene>
<keyword evidence="2" id="KW-1185">Reference proteome</keyword>
<dbReference type="RefSeq" id="XP_007688268.1">
    <property type="nucleotide sequence ID" value="XM_007690078.1"/>
</dbReference>
<dbReference type="EMBL" id="KI963988">
    <property type="protein sequence ID" value="EUC45257.1"/>
    <property type="molecule type" value="Genomic_DNA"/>
</dbReference>
<evidence type="ECO:0000313" key="2">
    <source>
        <dbReference type="Proteomes" id="UP000054032"/>
    </source>
</evidence>
<accession>W6Z0I3</accession>
<name>W6Z0I3_COCMI</name>
<proteinExistence type="predicted"/>
<dbReference type="GeneID" id="19128782"/>
<evidence type="ECO:0000313" key="1">
    <source>
        <dbReference type="EMBL" id="EUC45257.1"/>
    </source>
</evidence>
<protein>
    <submittedName>
        <fullName evidence="1">Uncharacterized protein</fullName>
    </submittedName>
</protein>